<dbReference type="Proteomes" id="UP000092460">
    <property type="component" value="Unassembled WGS sequence"/>
</dbReference>
<dbReference type="EMBL" id="JXJN01017815">
    <property type="status" value="NOT_ANNOTATED_CDS"/>
    <property type="molecule type" value="Genomic_DNA"/>
</dbReference>
<protein>
    <submittedName>
        <fullName evidence="2">Uncharacterized protein</fullName>
    </submittedName>
</protein>
<sequence length="158" mass="17389">MWIVLYIGCTATVRNISSLKQGLFPKFYGNADAYGGNFATSTRHQQTISPKPGQACKGTSGTDLGGYSYSQRSNNDYFLPSTSAPAFRSPTSDYGPSSPSYGPPPPHYYKPVPFPSDPRDHYALLAKLKTKLNRFTIGKNVFKIAENESVKLFTMKSN</sequence>
<proteinExistence type="predicted"/>
<dbReference type="VEuPathDB" id="VectorBase:GPPI036143"/>
<dbReference type="STRING" id="67801.A0A1B0BP58"/>
<name>A0A1B0BP58_9MUSC</name>
<accession>A0A1B0BP58</accession>
<keyword evidence="3" id="KW-1185">Reference proteome</keyword>
<dbReference type="EnsemblMetazoa" id="GPPI036143-RA">
    <property type="protein sequence ID" value="GPPI036143-PA"/>
    <property type="gene ID" value="GPPI036143"/>
</dbReference>
<evidence type="ECO:0000256" key="1">
    <source>
        <dbReference type="SAM" id="MobiDB-lite"/>
    </source>
</evidence>
<evidence type="ECO:0000313" key="2">
    <source>
        <dbReference type="EnsemblMetazoa" id="GPPI036143-PA"/>
    </source>
</evidence>
<feature type="region of interest" description="Disordered" evidence="1">
    <location>
        <begin position="82"/>
        <end position="105"/>
    </location>
</feature>
<reference evidence="3" key="1">
    <citation type="submission" date="2015-01" db="EMBL/GenBank/DDBJ databases">
        <authorList>
            <person name="Aksoy S."/>
            <person name="Warren W."/>
            <person name="Wilson R.K."/>
        </authorList>
    </citation>
    <scope>NUCLEOTIDE SEQUENCE [LARGE SCALE GENOMIC DNA]</scope>
    <source>
        <strain evidence="3">IAEA</strain>
    </source>
</reference>
<dbReference type="AlphaFoldDB" id="A0A1B0BP58"/>
<feature type="compositionally biased region" description="Low complexity" evidence="1">
    <location>
        <begin position="89"/>
        <end position="100"/>
    </location>
</feature>
<organism evidence="2 3">
    <name type="scientific">Glossina palpalis gambiensis</name>
    <dbReference type="NCBI Taxonomy" id="67801"/>
    <lineage>
        <taxon>Eukaryota</taxon>
        <taxon>Metazoa</taxon>
        <taxon>Ecdysozoa</taxon>
        <taxon>Arthropoda</taxon>
        <taxon>Hexapoda</taxon>
        <taxon>Insecta</taxon>
        <taxon>Pterygota</taxon>
        <taxon>Neoptera</taxon>
        <taxon>Endopterygota</taxon>
        <taxon>Diptera</taxon>
        <taxon>Brachycera</taxon>
        <taxon>Muscomorpha</taxon>
        <taxon>Hippoboscoidea</taxon>
        <taxon>Glossinidae</taxon>
        <taxon>Glossina</taxon>
    </lineage>
</organism>
<evidence type="ECO:0000313" key="3">
    <source>
        <dbReference type="Proteomes" id="UP000092460"/>
    </source>
</evidence>
<reference evidence="2" key="2">
    <citation type="submission" date="2020-05" db="UniProtKB">
        <authorList>
            <consortium name="EnsemblMetazoa"/>
        </authorList>
    </citation>
    <scope>IDENTIFICATION</scope>
    <source>
        <strain evidence="2">IAEA</strain>
    </source>
</reference>